<dbReference type="HOGENOM" id="CLU_1473866_0_0_0"/>
<evidence type="ECO:0000313" key="1">
    <source>
        <dbReference type="EMBL" id="CAF24132.1"/>
    </source>
</evidence>
<dbReference type="Proteomes" id="UP000000529">
    <property type="component" value="Chromosome"/>
</dbReference>
<dbReference type="EMBL" id="BX908798">
    <property type="protein sequence ID" value="CAF24132.1"/>
    <property type="molecule type" value="Genomic_DNA"/>
</dbReference>
<accession>Q6MBB7</accession>
<dbReference type="AlphaFoldDB" id="Q6MBB7"/>
<organism evidence="1 2">
    <name type="scientific">Protochlamydia amoebophila (strain UWE25)</name>
    <dbReference type="NCBI Taxonomy" id="264201"/>
    <lineage>
        <taxon>Bacteria</taxon>
        <taxon>Pseudomonadati</taxon>
        <taxon>Chlamydiota</taxon>
        <taxon>Chlamydiia</taxon>
        <taxon>Parachlamydiales</taxon>
        <taxon>Parachlamydiaceae</taxon>
        <taxon>Candidatus Protochlamydia</taxon>
    </lineage>
</organism>
<dbReference type="STRING" id="264201.pc1408"/>
<protein>
    <submittedName>
        <fullName evidence="1">Uncharacterized protein</fullName>
    </submittedName>
</protein>
<gene>
    <name evidence="1" type="ORF">PC_RS06780</name>
</gene>
<sequence length="183" mass="22011">MRRSNHHEEKKVFKINCNWEDIAIAIKMPETVYKRKKDRALKILDDAYFVAKELGYLQDYWREEAVDTLILNEQKYLSSEMNSTKEKTEQITHQFSHSAHFLWNFFNEKKLLNDPKYKISESLKPSYLREFENLLQAWSKEHIMQVIDWGLRLKLWHHRLSTPAKIRQNISEAMKELNNSLLG</sequence>
<keyword evidence="2" id="KW-1185">Reference proteome</keyword>
<evidence type="ECO:0000313" key="2">
    <source>
        <dbReference type="Proteomes" id="UP000000529"/>
    </source>
</evidence>
<name>Q6MBB7_PARUW</name>
<proteinExistence type="predicted"/>
<reference evidence="1 2" key="1">
    <citation type="journal article" date="2004" name="Science">
        <title>Illuminating the evolutionary history of chlamydiae.</title>
        <authorList>
            <person name="Horn M."/>
            <person name="Collingro A."/>
            <person name="Schmitz-Esser S."/>
            <person name="Beier C.L."/>
            <person name="Purkhold U."/>
            <person name="Fartmann B."/>
            <person name="Brandt P."/>
            <person name="Nyakatura G.J."/>
            <person name="Droege M."/>
            <person name="Frishman D."/>
            <person name="Rattei T."/>
            <person name="Mewes H."/>
            <person name="Wagner M."/>
        </authorList>
    </citation>
    <scope>NUCLEOTIDE SEQUENCE [LARGE SCALE GENOMIC DNA]</scope>
    <source>
        <strain evidence="1 2">UWE25</strain>
    </source>
</reference>
<dbReference type="KEGG" id="pcu:PC_RS06780"/>